<comment type="caution">
    <text evidence="2">The sequence shown here is derived from an EMBL/GenBank/DDBJ whole genome shotgun (WGS) entry which is preliminary data.</text>
</comment>
<dbReference type="InterPro" id="IPR031680">
    <property type="entry name" value="Hepar_II_III_N"/>
</dbReference>
<sequence>MPRCLARQLRRDATKLRSFNWSSRAVKEFAEFRREKAGLRESQADEVVRNCFTLVNKPYQFGESVDWHREDIKEHVRLAGFELHYQHYLEDLALSWRETRDSRYLDKWMELVQWWIEG</sequence>
<name>X1Q5D7_9ZZZZ</name>
<gene>
    <name evidence="2" type="ORF">S06H3_46122</name>
</gene>
<protein>
    <recommendedName>
        <fullName evidence="1">Heparin-sulfate lyase N-terminal domain-containing protein</fullName>
    </recommendedName>
</protein>
<proteinExistence type="predicted"/>
<dbReference type="AlphaFoldDB" id="X1Q5D7"/>
<organism evidence="2">
    <name type="scientific">marine sediment metagenome</name>
    <dbReference type="NCBI Taxonomy" id="412755"/>
    <lineage>
        <taxon>unclassified sequences</taxon>
        <taxon>metagenomes</taxon>
        <taxon>ecological metagenomes</taxon>
    </lineage>
</organism>
<dbReference type="InterPro" id="IPR008929">
    <property type="entry name" value="Chondroitin_lyas"/>
</dbReference>
<evidence type="ECO:0000259" key="1">
    <source>
        <dbReference type="Pfam" id="PF16889"/>
    </source>
</evidence>
<dbReference type="SUPFAM" id="SSF48230">
    <property type="entry name" value="Chondroitin AC/alginate lyase"/>
    <property type="match status" value="1"/>
</dbReference>
<evidence type="ECO:0000313" key="2">
    <source>
        <dbReference type="EMBL" id="GAI38449.1"/>
    </source>
</evidence>
<reference evidence="2" key="1">
    <citation type="journal article" date="2014" name="Front. Microbiol.">
        <title>High frequency of phylogenetically diverse reductive dehalogenase-homologous genes in deep subseafloor sedimentary metagenomes.</title>
        <authorList>
            <person name="Kawai M."/>
            <person name="Futagami T."/>
            <person name="Toyoda A."/>
            <person name="Takaki Y."/>
            <person name="Nishi S."/>
            <person name="Hori S."/>
            <person name="Arai W."/>
            <person name="Tsubouchi T."/>
            <person name="Morono Y."/>
            <person name="Uchiyama I."/>
            <person name="Ito T."/>
            <person name="Fujiyama A."/>
            <person name="Inagaki F."/>
            <person name="Takami H."/>
        </authorList>
    </citation>
    <scope>NUCLEOTIDE SEQUENCE</scope>
    <source>
        <strain evidence="2">Expedition CK06-06</strain>
    </source>
</reference>
<dbReference type="Gene3D" id="1.50.10.100">
    <property type="entry name" value="Chondroitin AC/alginate lyase"/>
    <property type="match status" value="1"/>
</dbReference>
<dbReference type="EMBL" id="BARV01028868">
    <property type="protein sequence ID" value="GAI38449.1"/>
    <property type="molecule type" value="Genomic_DNA"/>
</dbReference>
<accession>X1Q5D7</accession>
<dbReference type="Pfam" id="PF16889">
    <property type="entry name" value="Hepar_II_III_N"/>
    <property type="match status" value="1"/>
</dbReference>
<feature type="domain" description="Heparin-sulfate lyase N-terminal" evidence="1">
    <location>
        <begin position="37"/>
        <end position="117"/>
    </location>
</feature>
<feature type="non-terminal residue" evidence="2">
    <location>
        <position position="118"/>
    </location>
</feature>